<accession>A0A934NCB7</accession>
<evidence type="ECO:0000313" key="2">
    <source>
        <dbReference type="EMBL" id="MBJ7603306.1"/>
    </source>
</evidence>
<comment type="caution">
    <text evidence="2">The sequence shown here is derived from an EMBL/GenBank/DDBJ whole genome shotgun (WGS) entry which is preliminary data.</text>
</comment>
<proteinExistence type="predicted"/>
<gene>
    <name evidence="2" type="ORF">JF888_08985</name>
</gene>
<dbReference type="Gene3D" id="3.40.50.720">
    <property type="entry name" value="NAD(P)-binding Rossmann-like Domain"/>
    <property type="match status" value="1"/>
</dbReference>
<evidence type="ECO:0000259" key="1">
    <source>
        <dbReference type="Pfam" id="PF01370"/>
    </source>
</evidence>
<evidence type="ECO:0000313" key="3">
    <source>
        <dbReference type="Proteomes" id="UP000620075"/>
    </source>
</evidence>
<sequence length="296" mass="33097">MKRLIVTGGSGKIGGWILKDLCDRGYEVLNVDLTPAREQRCRTLVTDLTNAGQVYAALSAYTGIDELQPSLKPRPVDAVVHFAAIPRILLVPDSEVFRINVLSTYHVFEAASRLGIRKVVFASSEGTYGVVFAEEHLDPRYFPVDEDHPTLPMDAYGLSKLVNEQTAAAFHARTGGDFYALRIGDVMAPADYAKFPVWTTNAEARKRELWAYVDVRDVAQAVCLGLERDQLGFQVFNVFAGESAHERPITELAAQFYPKVPIRGHLGDHESLVSNQKLRDILGFEQRHRWRDQVPS</sequence>
<dbReference type="PANTHER" id="PTHR43103:SF6">
    <property type="entry name" value="PUTATIVE-RELATED"/>
    <property type="match status" value="1"/>
</dbReference>
<dbReference type="InterPro" id="IPR036291">
    <property type="entry name" value="NAD(P)-bd_dom_sf"/>
</dbReference>
<name>A0A934NCB7_9BACT</name>
<dbReference type="Pfam" id="PF01370">
    <property type="entry name" value="Epimerase"/>
    <property type="match status" value="1"/>
</dbReference>
<dbReference type="RefSeq" id="WP_338179106.1">
    <property type="nucleotide sequence ID" value="NZ_JAEKNQ010000035.1"/>
</dbReference>
<dbReference type="Proteomes" id="UP000620075">
    <property type="component" value="Unassembled WGS sequence"/>
</dbReference>
<reference evidence="2 3" key="1">
    <citation type="submission" date="2020-10" db="EMBL/GenBank/DDBJ databases">
        <title>Ca. Dormibacterota MAGs.</title>
        <authorList>
            <person name="Montgomery K."/>
        </authorList>
    </citation>
    <scope>NUCLEOTIDE SEQUENCE [LARGE SCALE GENOMIC DNA]</scope>
    <source>
        <strain evidence="2">SC8811_S16_3</strain>
    </source>
</reference>
<protein>
    <submittedName>
        <fullName evidence="2">NAD(P)-dependent oxidoreductase</fullName>
    </submittedName>
</protein>
<dbReference type="EMBL" id="JAEKNQ010000035">
    <property type="protein sequence ID" value="MBJ7603306.1"/>
    <property type="molecule type" value="Genomic_DNA"/>
</dbReference>
<feature type="domain" description="NAD-dependent epimerase/dehydratase" evidence="1">
    <location>
        <begin position="5"/>
        <end position="238"/>
    </location>
</feature>
<dbReference type="PANTHER" id="PTHR43103">
    <property type="entry name" value="NUCLEOSIDE-DIPHOSPHATE-SUGAR EPIMERASE"/>
    <property type="match status" value="1"/>
</dbReference>
<dbReference type="AlphaFoldDB" id="A0A934NCB7"/>
<organism evidence="2 3">
    <name type="scientific">Candidatus Dormiibacter inghamiae</name>
    <dbReference type="NCBI Taxonomy" id="3127013"/>
    <lineage>
        <taxon>Bacteria</taxon>
        <taxon>Bacillati</taxon>
        <taxon>Candidatus Dormiibacterota</taxon>
        <taxon>Candidatus Dormibacteria</taxon>
        <taxon>Candidatus Dormibacterales</taxon>
        <taxon>Candidatus Dormibacteraceae</taxon>
        <taxon>Candidatus Dormiibacter</taxon>
    </lineage>
</organism>
<dbReference type="SUPFAM" id="SSF51735">
    <property type="entry name" value="NAD(P)-binding Rossmann-fold domains"/>
    <property type="match status" value="1"/>
</dbReference>
<dbReference type="InterPro" id="IPR001509">
    <property type="entry name" value="Epimerase_deHydtase"/>
</dbReference>